<evidence type="ECO:0000313" key="2">
    <source>
        <dbReference type="EMBL" id="CAG8609322.1"/>
    </source>
</evidence>
<gene>
    <name evidence="2" type="ORF">AGERDE_LOCUS9510</name>
</gene>
<proteinExistence type="predicted"/>
<feature type="region of interest" description="Disordered" evidence="1">
    <location>
        <begin position="208"/>
        <end position="239"/>
    </location>
</feature>
<organism evidence="2 3">
    <name type="scientific">Ambispora gerdemannii</name>
    <dbReference type="NCBI Taxonomy" id="144530"/>
    <lineage>
        <taxon>Eukaryota</taxon>
        <taxon>Fungi</taxon>
        <taxon>Fungi incertae sedis</taxon>
        <taxon>Mucoromycota</taxon>
        <taxon>Glomeromycotina</taxon>
        <taxon>Glomeromycetes</taxon>
        <taxon>Archaeosporales</taxon>
        <taxon>Ambisporaceae</taxon>
        <taxon>Ambispora</taxon>
    </lineage>
</organism>
<reference evidence="2" key="1">
    <citation type="submission" date="2021-06" db="EMBL/GenBank/DDBJ databases">
        <authorList>
            <person name="Kallberg Y."/>
            <person name="Tangrot J."/>
            <person name="Rosling A."/>
        </authorList>
    </citation>
    <scope>NUCLEOTIDE SEQUENCE</scope>
    <source>
        <strain evidence="2">MT106</strain>
    </source>
</reference>
<dbReference type="Proteomes" id="UP000789831">
    <property type="component" value="Unassembled WGS sequence"/>
</dbReference>
<feature type="compositionally biased region" description="Polar residues" evidence="1">
    <location>
        <begin position="209"/>
        <end position="225"/>
    </location>
</feature>
<name>A0A9N9CPD1_9GLOM</name>
<dbReference type="AlphaFoldDB" id="A0A9N9CPD1"/>
<dbReference type="OrthoDB" id="10064411at2759"/>
<keyword evidence="3" id="KW-1185">Reference proteome</keyword>
<evidence type="ECO:0000256" key="1">
    <source>
        <dbReference type="SAM" id="MobiDB-lite"/>
    </source>
</evidence>
<sequence length="255" mass="29307">MSFNLIKKLLPSQRIWNFVPNSASTAALYNANTRIWHSYTSDIKTEKSGAKIDNQGNEEQRYKGYWTLILNQPSRAKQDVDQSNKLIFDNEDINSSNYASKPIASIALKNDQVVENRPMLTVDGEIIPQKPMFPDNCCMRFGMTLSTAPKFIITILTNIFQNYLSGFDIFKVDVHIDIYAEEYREWREITARIRDRLLRERKPVPLILSQEQNEETSTNQSSKQQGIDDATSARGPGFDEGMRAFLELERKLKGN</sequence>
<protein>
    <submittedName>
        <fullName evidence="2">11787_t:CDS:1</fullName>
    </submittedName>
</protein>
<accession>A0A9N9CPD1</accession>
<dbReference type="EMBL" id="CAJVPL010002401">
    <property type="protein sequence ID" value="CAG8609322.1"/>
    <property type="molecule type" value="Genomic_DNA"/>
</dbReference>
<comment type="caution">
    <text evidence="2">The sequence shown here is derived from an EMBL/GenBank/DDBJ whole genome shotgun (WGS) entry which is preliminary data.</text>
</comment>
<evidence type="ECO:0000313" key="3">
    <source>
        <dbReference type="Proteomes" id="UP000789831"/>
    </source>
</evidence>